<evidence type="ECO:0000313" key="6">
    <source>
        <dbReference type="Proteomes" id="UP000198403"/>
    </source>
</evidence>
<dbReference type="InterPro" id="IPR022770">
    <property type="entry name" value="IucA/IucC-like_C"/>
</dbReference>
<sequence>MTAAPTLISPAQQARAGALDVLVRCWLRETGTPVPGPGPVRVDLPATGRALVVDVLRRSPSGRHDLGAVTTPDGAPLDVDAVAGWLTAEAAARTGLPAGHGQDARTRITESAHRAAGYALLRATDPEPPAGLPPWLAAEQGLLAGHPWHPMTKSRDGLPDAEDATYAPETRGRFPLHWFAARREVVATGSAAGDVPTLLRELAGDLEVPAGFLPVPAHPWQAARLAARPGAAALLERGDLVDLGPAGPPWWATSSLRTVARPDAPVMLKLSLGLRVTNSRRENLRGELRLGVRTAELVDGGLGAALAAAHPGFGLIRDPAWVGVDGPDGPVGLDTVVREQPFRAADRVSCAGALLDARPDRGRPPAADLVHALAARTGQPVPRAAELWYRRWLDAVAAPLLWLHGRWGIGLEAHLQNVLVGLDGDGLPDRGWYRDNQGWYAAASRAPELEDLLPGIAGETGLVFDDALVTDRVVYYLGVNNLIGCAAALAGAGLADETDLLGVLADVLRDHLARPFPSPAAALLLEADRLPVKANLLTGVDGRDELDGPVAAQSVYVQIPNPLGEVQR</sequence>
<dbReference type="RefSeq" id="WP_217899324.1">
    <property type="nucleotide sequence ID" value="NZ_FZNO01000017.1"/>
</dbReference>
<dbReference type="AlphaFoldDB" id="A0A238Y0Z1"/>
<gene>
    <name evidence="5" type="ORF">SAMN06272737_1179</name>
</gene>
<evidence type="ECO:0000259" key="3">
    <source>
        <dbReference type="Pfam" id="PF04183"/>
    </source>
</evidence>
<dbReference type="EMBL" id="FZNO01000017">
    <property type="protein sequence ID" value="SNR64650.1"/>
    <property type="molecule type" value="Genomic_DNA"/>
</dbReference>
<dbReference type="Gene3D" id="6.10.250.3370">
    <property type="match status" value="1"/>
</dbReference>
<evidence type="ECO:0000313" key="5">
    <source>
        <dbReference type="EMBL" id="SNR64650.1"/>
    </source>
</evidence>
<feature type="domain" description="Aerobactin siderophore biosynthesis IucA/IucC-like C-terminal" evidence="4">
    <location>
        <begin position="386"/>
        <end position="545"/>
    </location>
</feature>
<proteinExistence type="inferred from homology"/>
<dbReference type="Pfam" id="PF06276">
    <property type="entry name" value="FhuF"/>
    <property type="match status" value="1"/>
</dbReference>
<accession>A0A238Y0Z1</accession>
<dbReference type="PANTHER" id="PTHR34384:SF5">
    <property type="entry name" value="L-2,3-DIAMINOPROPANOATE--CITRATE LIGASE"/>
    <property type="match status" value="1"/>
</dbReference>
<dbReference type="Proteomes" id="UP000198403">
    <property type="component" value="Unassembled WGS sequence"/>
</dbReference>
<name>A0A238Y0Z1_9ACTN</name>
<dbReference type="Pfam" id="PF04183">
    <property type="entry name" value="IucA_IucC"/>
    <property type="match status" value="1"/>
</dbReference>
<evidence type="ECO:0000259" key="4">
    <source>
        <dbReference type="Pfam" id="PF06276"/>
    </source>
</evidence>
<evidence type="ECO:0000256" key="2">
    <source>
        <dbReference type="ARBA" id="ARBA00007832"/>
    </source>
</evidence>
<dbReference type="PANTHER" id="PTHR34384">
    <property type="entry name" value="L-2,3-DIAMINOPROPANOATE--CITRATE LIGASE"/>
    <property type="match status" value="1"/>
</dbReference>
<dbReference type="GO" id="GO:0016881">
    <property type="term" value="F:acid-amino acid ligase activity"/>
    <property type="evidence" value="ECO:0007669"/>
    <property type="project" value="UniProtKB-ARBA"/>
</dbReference>
<reference evidence="5 6" key="1">
    <citation type="submission" date="2017-06" db="EMBL/GenBank/DDBJ databases">
        <authorList>
            <person name="Kim H.J."/>
            <person name="Triplett B.A."/>
        </authorList>
    </citation>
    <scope>NUCLEOTIDE SEQUENCE [LARGE SCALE GENOMIC DNA]</scope>
    <source>
        <strain evidence="5 6">DSM 44272</strain>
    </source>
</reference>
<dbReference type="InterPro" id="IPR007310">
    <property type="entry name" value="Aerobactin_biosyn_IucA/IucC_N"/>
</dbReference>
<dbReference type="InterPro" id="IPR037455">
    <property type="entry name" value="LucA/IucC-like"/>
</dbReference>
<evidence type="ECO:0000256" key="1">
    <source>
        <dbReference type="ARBA" id="ARBA00004924"/>
    </source>
</evidence>
<dbReference type="Gene3D" id="1.10.510.40">
    <property type="match status" value="1"/>
</dbReference>
<feature type="domain" description="Aerobactin siderophore biosynthesis IucA/IucC N-terminal" evidence="3">
    <location>
        <begin position="136"/>
        <end position="355"/>
    </location>
</feature>
<comment type="pathway">
    <text evidence="1">Siderophore biosynthesis.</text>
</comment>
<organism evidence="5 6">
    <name type="scientific">Blastococcus mobilis</name>
    <dbReference type="NCBI Taxonomy" id="1938746"/>
    <lineage>
        <taxon>Bacteria</taxon>
        <taxon>Bacillati</taxon>
        <taxon>Actinomycetota</taxon>
        <taxon>Actinomycetes</taxon>
        <taxon>Geodermatophilales</taxon>
        <taxon>Geodermatophilaceae</taxon>
        <taxon>Blastococcus</taxon>
    </lineage>
</organism>
<dbReference type="GO" id="GO:0019290">
    <property type="term" value="P:siderophore biosynthetic process"/>
    <property type="evidence" value="ECO:0007669"/>
    <property type="project" value="InterPro"/>
</dbReference>
<keyword evidence="6" id="KW-1185">Reference proteome</keyword>
<protein>
    <submittedName>
        <fullName evidence="5">Siderophore synthetase component</fullName>
    </submittedName>
</protein>
<comment type="similarity">
    <text evidence="2">Belongs to the IucA/IucC family.</text>
</comment>